<dbReference type="InterPro" id="IPR004437">
    <property type="entry name" value="ParB/RepB/Spo0J"/>
</dbReference>
<protein>
    <recommendedName>
        <fullName evidence="2">Probable chromosome-partitioning protein ParB</fullName>
    </recommendedName>
</protein>
<dbReference type="Pfam" id="PF02195">
    <property type="entry name" value="ParB_N"/>
    <property type="match status" value="1"/>
</dbReference>
<dbReference type="InterPro" id="IPR003115">
    <property type="entry name" value="ParB_N"/>
</dbReference>
<dbReference type="FunFam" id="3.90.1530.30:FF:000001">
    <property type="entry name" value="Chromosome partitioning protein ParB"/>
    <property type="match status" value="1"/>
</dbReference>
<dbReference type="SUPFAM" id="SSF110849">
    <property type="entry name" value="ParB/Sulfiredoxin"/>
    <property type="match status" value="1"/>
</dbReference>
<evidence type="ECO:0000256" key="2">
    <source>
        <dbReference type="ARBA" id="ARBA00022372"/>
    </source>
</evidence>
<dbReference type="CDD" id="cd16393">
    <property type="entry name" value="SPO0J_N"/>
    <property type="match status" value="1"/>
</dbReference>
<dbReference type="GO" id="GO:0005694">
    <property type="term" value="C:chromosome"/>
    <property type="evidence" value="ECO:0007669"/>
    <property type="project" value="TreeGrafter"/>
</dbReference>
<gene>
    <name evidence="7" type="ORF">C5O18_01245</name>
</gene>
<dbReference type="AlphaFoldDB" id="A0A2P6AUT7"/>
<feature type="domain" description="ParB-like N-terminal" evidence="6">
    <location>
        <begin position="43"/>
        <end position="133"/>
    </location>
</feature>
<dbReference type="PANTHER" id="PTHR33375:SF1">
    <property type="entry name" value="CHROMOSOME-PARTITIONING PROTEIN PARB-RELATED"/>
    <property type="match status" value="1"/>
</dbReference>
<dbReference type="RefSeq" id="WP_105191069.1">
    <property type="nucleotide sequence ID" value="NZ_PTQZ01000011.1"/>
</dbReference>
<dbReference type="GO" id="GO:0003677">
    <property type="term" value="F:DNA binding"/>
    <property type="evidence" value="ECO:0007669"/>
    <property type="project" value="UniProtKB-KW"/>
</dbReference>
<keyword evidence="4" id="KW-0238">DNA-binding</keyword>
<dbReference type="GO" id="GO:0045881">
    <property type="term" value="P:positive regulation of sporulation resulting in formation of a cellular spore"/>
    <property type="evidence" value="ECO:0007669"/>
    <property type="project" value="TreeGrafter"/>
</dbReference>
<comment type="caution">
    <text evidence="7">The sequence shown here is derived from an EMBL/GenBank/DDBJ whole genome shotgun (WGS) entry which is preliminary data.</text>
</comment>
<dbReference type="Pfam" id="PF23552">
    <property type="entry name" value="ParB_C"/>
    <property type="match status" value="1"/>
</dbReference>
<dbReference type="InterPro" id="IPR057240">
    <property type="entry name" value="ParB_dimer_C"/>
</dbReference>
<dbReference type="Gene3D" id="3.90.1530.30">
    <property type="match status" value="1"/>
</dbReference>
<proteinExistence type="inferred from homology"/>
<dbReference type="OrthoDB" id="9802051at2"/>
<dbReference type="Proteomes" id="UP000243900">
    <property type="component" value="Unassembled WGS sequence"/>
</dbReference>
<dbReference type="EMBL" id="PTQZ01000011">
    <property type="protein sequence ID" value="PQA51093.1"/>
    <property type="molecule type" value="Genomic_DNA"/>
</dbReference>
<comment type="similarity">
    <text evidence="1">Belongs to the ParB family.</text>
</comment>
<keyword evidence="3" id="KW-0159">Chromosome partition</keyword>
<dbReference type="InterPro" id="IPR041468">
    <property type="entry name" value="HTH_ParB/Spo0J"/>
</dbReference>
<evidence type="ECO:0000256" key="4">
    <source>
        <dbReference type="ARBA" id="ARBA00023125"/>
    </source>
</evidence>
<dbReference type="FunFam" id="1.10.10.2830:FF:000001">
    <property type="entry name" value="Chromosome partitioning protein ParB"/>
    <property type="match status" value="1"/>
</dbReference>
<sequence>MATTKKRGLGGGRGLDALLGTVRKVQEEVTAVASGQGPAGELKQLPIEWLERGRYQPRREMDPEALQELADSIRAQGILQPIVVRSLAERRFEIIAGERRWRAAQIAGLDSVPALIRDFSDEAAIALALIENIQREDLNPLEEALAMQRFADEFKLTHQQVADAVGKSRVAVTNLMRLLGLHEEVKRSLAHGDLDMGHARALLALPQEQQLAASRQVVEKGLSVRQTEALVRQLLAEKPDAAPRAQDPNVRKLQEDLSERLGAAVQIDCNARGKGRLVISYNSLDELDGILAHIR</sequence>
<evidence type="ECO:0000256" key="3">
    <source>
        <dbReference type="ARBA" id="ARBA00022829"/>
    </source>
</evidence>
<evidence type="ECO:0000256" key="5">
    <source>
        <dbReference type="ARBA" id="ARBA00025472"/>
    </source>
</evidence>
<dbReference type="Gene3D" id="1.10.10.2830">
    <property type="match status" value="1"/>
</dbReference>
<evidence type="ECO:0000313" key="7">
    <source>
        <dbReference type="EMBL" id="PQA51093.1"/>
    </source>
</evidence>
<evidence type="ECO:0000256" key="1">
    <source>
        <dbReference type="ARBA" id="ARBA00006295"/>
    </source>
</evidence>
<organism evidence="7 8">
    <name type="scientific">Amnimonas aquatica</name>
    <dbReference type="NCBI Taxonomy" id="2094561"/>
    <lineage>
        <taxon>Bacteria</taxon>
        <taxon>Pseudomonadati</taxon>
        <taxon>Pseudomonadota</taxon>
        <taxon>Gammaproteobacteria</taxon>
        <taxon>Moraxellales</taxon>
        <taxon>Moraxellaceae</taxon>
        <taxon>Amnimonas</taxon>
    </lineage>
</organism>
<dbReference type="NCBIfam" id="TIGR00180">
    <property type="entry name" value="parB_part"/>
    <property type="match status" value="1"/>
</dbReference>
<dbReference type="PANTHER" id="PTHR33375">
    <property type="entry name" value="CHROMOSOME-PARTITIONING PROTEIN PARB-RELATED"/>
    <property type="match status" value="1"/>
</dbReference>
<reference evidence="8" key="1">
    <citation type="submission" date="2018-02" db="EMBL/GenBank/DDBJ databases">
        <title>Genome sequencing of Solimonas sp. HR-BB.</title>
        <authorList>
            <person name="Lee Y."/>
            <person name="Jeon C.O."/>
        </authorList>
    </citation>
    <scope>NUCLEOTIDE SEQUENCE [LARGE SCALE GENOMIC DNA]</scope>
    <source>
        <strain evidence="8">HR-E</strain>
    </source>
</reference>
<evidence type="ECO:0000313" key="8">
    <source>
        <dbReference type="Proteomes" id="UP000243900"/>
    </source>
</evidence>
<dbReference type="InterPro" id="IPR036086">
    <property type="entry name" value="ParB/Sulfiredoxin_sf"/>
</dbReference>
<name>A0A2P6AUT7_9GAMM</name>
<evidence type="ECO:0000259" key="6">
    <source>
        <dbReference type="SMART" id="SM00470"/>
    </source>
</evidence>
<accession>A0A2P6AUT7</accession>
<dbReference type="InterPro" id="IPR050336">
    <property type="entry name" value="Chromosome_partition/occlusion"/>
</dbReference>
<keyword evidence="8" id="KW-1185">Reference proteome</keyword>
<dbReference type="GO" id="GO:0007059">
    <property type="term" value="P:chromosome segregation"/>
    <property type="evidence" value="ECO:0007669"/>
    <property type="project" value="UniProtKB-KW"/>
</dbReference>
<dbReference type="SMART" id="SM00470">
    <property type="entry name" value="ParB"/>
    <property type="match status" value="1"/>
</dbReference>
<dbReference type="SUPFAM" id="SSF109709">
    <property type="entry name" value="KorB DNA-binding domain-like"/>
    <property type="match status" value="1"/>
</dbReference>
<comment type="function">
    <text evidence="5">Involved in chromosome partition. Localize to both poles of the predivisional cell following completion of DNA replication. Binds to the DNA origin of replication.</text>
</comment>
<dbReference type="Pfam" id="PF17762">
    <property type="entry name" value="HTH_ParB"/>
    <property type="match status" value="1"/>
</dbReference>